<dbReference type="InterPro" id="IPR027417">
    <property type="entry name" value="P-loop_NTPase"/>
</dbReference>
<dbReference type="EC" id="5.6.2.4" evidence="7"/>
<dbReference type="GO" id="GO:0005524">
    <property type="term" value="F:ATP binding"/>
    <property type="evidence" value="ECO:0007669"/>
    <property type="project" value="UniProtKB-UniRule"/>
</dbReference>
<evidence type="ECO:0000256" key="5">
    <source>
        <dbReference type="ARBA" id="ARBA00023235"/>
    </source>
</evidence>
<dbReference type="Proteomes" id="UP000014020">
    <property type="component" value="Unassembled WGS sequence"/>
</dbReference>
<dbReference type="InterPro" id="IPR000212">
    <property type="entry name" value="DNA_helicase_UvrD/REP"/>
</dbReference>
<evidence type="ECO:0000256" key="6">
    <source>
        <dbReference type="ARBA" id="ARBA00034617"/>
    </source>
</evidence>
<evidence type="ECO:0000256" key="7">
    <source>
        <dbReference type="ARBA" id="ARBA00034808"/>
    </source>
</evidence>
<dbReference type="PANTHER" id="PTHR11070">
    <property type="entry name" value="UVRD / RECB / PCRA DNA HELICASE FAMILY MEMBER"/>
    <property type="match status" value="1"/>
</dbReference>
<comment type="catalytic activity">
    <reaction evidence="8">
        <text>ATP + H2O = ADP + phosphate + H(+)</text>
        <dbReference type="Rhea" id="RHEA:13065"/>
        <dbReference type="ChEBI" id="CHEBI:15377"/>
        <dbReference type="ChEBI" id="CHEBI:15378"/>
        <dbReference type="ChEBI" id="CHEBI:30616"/>
        <dbReference type="ChEBI" id="CHEBI:43474"/>
        <dbReference type="ChEBI" id="CHEBI:456216"/>
        <dbReference type="EC" id="5.6.2.4"/>
    </reaction>
</comment>
<protein>
    <recommendedName>
        <fullName evidence="7">DNA 3'-5' helicase</fullName>
        <ecNumber evidence="7">5.6.2.4</ecNumber>
    </recommendedName>
</protein>
<name>R8N392_BACCX</name>
<keyword evidence="5" id="KW-0413">Isomerase</keyword>
<dbReference type="PANTHER" id="PTHR11070:SF17">
    <property type="entry name" value="DNA HELICASE IV"/>
    <property type="match status" value="1"/>
</dbReference>
<sequence>MNNIFDEELQKMKDTLSTMDDQLEQLEKIPVYYGEDFKEQILESMRESNRQSLRIGVHEPYFGRLDFQEDGKEDVMPIYIGKVGVSDKDTMKPIVIDWRAPVASMFYSFTGGEELAFYHSPDGLVEGDVYLKRNISIRKRELERVVDTYVKGNEDVSHADDFLLYRLGENKDNKLKDIVSTIQSEQNDIIRAERNLPLLIQGVAGSGKTTIALHRLAFLIYEYREQLEAERMIVFAPNSLFLDYISSVLPELGVGHISQTTFPDWALRTLGGSVKLKQTEEKLKEAFSINRDEKKVMLGKLKGTLEFKSFIEERMIQFEKDLVPTKDFEAWDKAVIPVEDVKKWMQVEYKHYPLKKRRERLVGRMKRWIEIELKKFGETNEKKLLKKEATKRLNTYMNFWPKMSPLSLYNSMIKSKEILEVLPEELVQETEKNCRKKEVYVEDLPALIYIQHRITGIEIGQKFHHVVIDEAQDFSPFQVYVLKEITLGNSFTILGDLSQAIYDYQGIEDWGAFKEVFQETGYYELTRSYRSTKEIIEFANEIIKNAEIPVGLATPVFRSGEDVKVIPAEDQFTEVLKTLQHLQTEDVKTIAVIGRTDDECRDIYEKLTNAELTVNVIEADQSKYEGGISVVPVYLAKGLEFDAVLLIDVDEEHYKNTKHDAKLLYVGCTRSLHDLWIFYSGEVSPLIKGLK</sequence>
<keyword evidence="3 9" id="KW-0347">Helicase</keyword>
<dbReference type="Pfam" id="PF13538">
    <property type="entry name" value="UvrD_C_2"/>
    <property type="match status" value="1"/>
</dbReference>
<evidence type="ECO:0000256" key="4">
    <source>
        <dbReference type="ARBA" id="ARBA00022840"/>
    </source>
</evidence>
<organism evidence="11 12">
    <name type="scientific">Bacillus cereus (strain VD146)</name>
    <dbReference type="NCBI Taxonomy" id="1053236"/>
    <lineage>
        <taxon>Bacteria</taxon>
        <taxon>Bacillati</taxon>
        <taxon>Bacillota</taxon>
        <taxon>Bacilli</taxon>
        <taxon>Bacillales</taxon>
        <taxon>Bacillaceae</taxon>
        <taxon>Bacillus</taxon>
        <taxon>Bacillus cereus group</taxon>
    </lineage>
</organism>
<accession>R8N392</accession>
<evidence type="ECO:0000256" key="3">
    <source>
        <dbReference type="ARBA" id="ARBA00022806"/>
    </source>
</evidence>
<evidence type="ECO:0000313" key="12">
    <source>
        <dbReference type="Proteomes" id="UP000014020"/>
    </source>
</evidence>
<keyword evidence="4 9" id="KW-0067">ATP-binding</keyword>
<dbReference type="GO" id="GO:0003677">
    <property type="term" value="F:DNA binding"/>
    <property type="evidence" value="ECO:0007669"/>
    <property type="project" value="InterPro"/>
</dbReference>
<evidence type="ECO:0000256" key="9">
    <source>
        <dbReference type="PROSITE-ProRule" id="PRU00560"/>
    </source>
</evidence>
<evidence type="ECO:0000313" key="11">
    <source>
        <dbReference type="EMBL" id="EOP40827.1"/>
    </source>
</evidence>
<dbReference type="GO" id="GO:0005829">
    <property type="term" value="C:cytosol"/>
    <property type="evidence" value="ECO:0007669"/>
    <property type="project" value="TreeGrafter"/>
</dbReference>
<gene>
    <name evidence="11" type="ORF">IK1_01967</name>
</gene>
<dbReference type="SUPFAM" id="SSF52540">
    <property type="entry name" value="P-loop containing nucleoside triphosphate hydrolases"/>
    <property type="match status" value="1"/>
</dbReference>
<dbReference type="GO" id="GO:0000725">
    <property type="term" value="P:recombinational repair"/>
    <property type="evidence" value="ECO:0007669"/>
    <property type="project" value="TreeGrafter"/>
</dbReference>
<reference evidence="12" key="1">
    <citation type="submission" date="2012-12" db="EMBL/GenBank/DDBJ databases">
        <title>The genome sequence of Bacillus cereus VD146.</title>
        <authorList>
            <consortium name="The Broad Institute Genome Sequencing Platform"/>
            <consortium name="The Broad Institute Genome Sequencing Center for Infectious Disease"/>
            <person name="Feldgarden M."/>
            <person name="Van der Auwera G.A."/>
            <person name="Mahillon J."/>
            <person name="Duprez V."/>
            <person name="Timmery S."/>
            <person name="Mattelet C."/>
            <person name="Dierick K."/>
            <person name="Sun M."/>
            <person name="Yu Z."/>
            <person name="Zhu L."/>
            <person name="Hu X."/>
            <person name="Shank E.B."/>
            <person name="Swiecicka I."/>
            <person name="Hansen B.M."/>
            <person name="Andrup L."/>
            <person name="Walker B."/>
            <person name="Young S.K."/>
            <person name="Zeng Q."/>
            <person name="Gargeya S."/>
            <person name="Fitzgerald M."/>
            <person name="Haas B."/>
            <person name="Abouelleil A."/>
            <person name="Alvarado L."/>
            <person name="Arachchi H.M."/>
            <person name="Berlin A.M."/>
            <person name="Chapman S.B."/>
            <person name="Dewar J."/>
            <person name="Goldberg J."/>
            <person name="Griggs A."/>
            <person name="Gujja S."/>
            <person name="Hansen M."/>
            <person name="Howarth C."/>
            <person name="Imamovic A."/>
            <person name="Larimer J."/>
            <person name="McCowan C."/>
            <person name="Murphy C."/>
            <person name="Neiman D."/>
            <person name="Pearson M."/>
            <person name="Priest M."/>
            <person name="Roberts A."/>
            <person name="Saif S."/>
            <person name="Shea T."/>
            <person name="Sisk P."/>
            <person name="Sykes S."/>
            <person name="Wortman J."/>
            <person name="Nusbaum C."/>
            <person name="Birren B."/>
        </authorList>
    </citation>
    <scope>NUCLEOTIDE SEQUENCE [LARGE SCALE GENOMIC DNA]</scope>
    <source>
        <strain evidence="12">VD146</strain>
    </source>
</reference>
<dbReference type="Pfam" id="PF00580">
    <property type="entry name" value="UvrD-helicase"/>
    <property type="match status" value="1"/>
</dbReference>
<proteinExistence type="predicted"/>
<keyword evidence="1 9" id="KW-0547">Nucleotide-binding</keyword>
<evidence type="ECO:0000256" key="8">
    <source>
        <dbReference type="ARBA" id="ARBA00048988"/>
    </source>
</evidence>
<dbReference type="PATRIC" id="fig|1053236.3.peg.3390"/>
<dbReference type="PROSITE" id="PS51198">
    <property type="entry name" value="UVRD_HELICASE_ATP_BIND"/>
    <property type="match status" value="1"/>
</dbReference>
<feature type="binding site" evidence="9">
    <location>
        <begin position="202"/>
        <end position="209"/>
    </location>
    <ligand>
        <name>ATP</name>
        <dbReference type="ChEBI" id="CHEBI:30616"/>
    </ligand>
</feature>
<dbReference type="EMBL" id="AHFE01000042">
    <property type="protein sequence ID" value="EOP40827.1"/>
    <property type="molecule type" value="Genomic_DNA"/>
</dbReference>
<dbReference type="AlphaFoldDB" id="R8N392"/>
<dbReference type="GO" id="GO:0043138">
    <property type="term" value="F:3'-5' DNA helicase activity"/>
    <property type="evidence" value="ECO:0007669"/>
    <property type="project" value="UniProtKB-EC"/>
</dbReference>
<dbReference type="Gene3D" id="3.40.50.300">
    <property type="entry name" value="P-loop containing nucleotide triphosphate hydrolases"/>
    <property type="match status" value="3"/>
</dbReference>
<comment type="catalytic activity">
    <reaction evidence="6">
        <text>Couples ATP hydrolysis with the unwinding of duplex DNA by translocating in the 3'-5' direction.</text>
        <dbReference type="EC" id="5.6.2.4"/>
    </reaction>
</comment>
<dbReference type="HOGENOM" id="CLU_010312_4_0_9"/>
<keyword evidence="2 9" id="KW-0378">Hydrolase</keyword>
<dbReference type="Pfam" id="PF13361">
    <property type="entry name" value="UvrD_C"/>
    <property type="match status" value="1"/>
</dbReference>
<feature type="domain" description="UvrD-like helicase ATP-binding" evidence="10">
    <location>
        <begin position="181"/>
        <end position="532"/>
    </location>
</feature>
<evidence type="ECO:0000259" key="10">
    <source>
        <dbReference type="PROSITE" id="PS51198"/>
    </source>
</evidence>
<dbReference type="InterPro" id="IPR014017">
    <property type="entry name" value="DNA_helicase_UvrD-like_C"/>
</dbReference>
<evidence type="ECO:0000256" key="2">
    <source>
        <dbReference type="ARBA" id="ARBA00022801"/>
    </source>
</evidence>
<dbReference type="InterPro" id="IPR014016">
    <property type="entry name" value="UvrD-like_ATP-bd"/>
</dbReference>
<dbReference type="RefSeq" id="WP_016120352.1">
    <property type="nucleotide sequence ID" value="NZ_KB976677.1"/>
</dbReference>
<dbReference type="GO" id="GO:0016887">
    <property type="term" value="F:ATP hydrolysis activity"/>
    <property type="evidence" value="ECO:0007669"/>
    <property type="project" value="RHEA"/>
</dbReference>
<evidence type="ECO:0000256" key="1">
    <source>
        <dbReference type="ARBA" id="ARBA00022741"/>
    </source>
</evidence>
<comment type="caution">
    <text evidence="11">The sequence shown here is derived from an EMBL/GenBank/DDBJ whole genome shotgun (WGS) entry which is preliminary data.</text>
</comment>
<dbReference type="InterPro" id="IPR027785">
    <property type="entry name" value="UvrD-like_helicase_C"/>
</dbReference>